<accession>A0ABV5T0V3</accession>
<protein>
    <recommendedName>
        <fullName evidence="5">DUF4190 domain-containing protein</fullName>
    </recommendedName>
</protein>
<comment type="caution">
    <text evidence="3">The sequence shown here is derived from an EMBL/GenBank/DDBJ whole genome shotgun (WGS) entry which is preliminary data.</text>
</comment>
<feature type="transmembrane region" description="Helical" evidence="2">
    <location>
        <begin position="172"/>
        <end position="198"/>
    </location>
</feature>
<feature type="region of interest" description="Disordered" evidence="1">
    <location>
        <begin position="1"/>
        <end position="43"/>
    </location>
</feature>
<reference evidence="3 4" key="1">
    <citation type="submission" date="2024-09" db="EMBL/GenBank/DDBJ databases">
        <authorList>
            <person name="Sun Q."/>
            <person name="Mori K."/>
        </authorList>
    </citation>
    <scope>NUCLEOTIDE SEQUENCE [LARGE SCALE GENOMIC DNA]</scope>
    <source>
        <strain evidence="3 4">JCM 1342</strain>
    </source>
</reference>
<name>A0ABV5T0V3_9MICO</name>
<dbReference type="Proteomes" id="UP001589611">
    <property type="component" value="Unassembled WGS sequence"/>
</dbReference>
<keyword evidence="4" id="KW-1185">Reference proteome</keyword>
<evidence type="ECO:0000313" key="3">
    <source>
        <dbReference type="EMBL" id="MFB9646243.1"/>
    </source>
</evidence>
<sequence length="383" mass="39317">MTEVPTGDASRNPAPPAFIQRYPGAPPEPNPALQTPPGAPYPAAPAGYPAPPYSAAAGPYPAPPYPTAPAPYPAPPYAAAPAPYPAPPYAAAPGPYPAGTAPYPYPPAYGATPDPRPKSLATLALAAAVVGVVAVLIPVINAVAGLILLAAVVLGIVALASRRQGGKGLGVAAILVAVVGGMMAWILSTIVFGLFGFADAWRDDEGFDPQPLPSSETYAPPETAEPTDGSNGTRGTIASPYRYGDIVTISDAATGGPVWEISVGTPVDLTGELAAEDLFNPTPDSGAYSAAPVTLTYVGDETIEPWLDYDWGIETTWVTPGGAPLDAEYLLLPDGYVSAFDLEAMEPGDSVTFHSIVDAPLDAAGGVRTAVGYNYDLYWMARQ</sequence>
<evidence type="ECO:0008006" key="5">
    <source>
        <dbReference type="Google" id="ProtNLM"/>
    </source>
</evidence>
<evidence type="ECO:0000256" key="2">
    <source>
        <dbReference type="SAM" id="Phobius"/>
    </source>
</evidence>
<evidence type="ECO:0000313" key="4">
    <source>
        <dbReference type="Proteomes" id="UP001589611"/>
    </source>
</evidence>
<feature type="transmembrane region" description="Helical" evidence="2">
    <location>
        <begin position="143"/>
        <end position="160"/>
    </location>
</feature>
<proteinExistence type="predicted"/>
<dbReference type="PRINTS" id="PR01217">
    <property type="entry name" value="PRICHEXTENSN"/>
</dbReference>
<dbReference type="EMBL" id="JBHMBE010000003">
    <property type="protein sequence ID" value="MFB9646243.1"/>
    <property type="molecule type" value="Genomic_DNA"/>
</dbReference>
<gene>
    <name evidence="3" type="ORF">ACFFPJ_10580</name>
</gene>
<organism evidence="3 4">
    <name type="scientific">Microbacterium terregens</name>
    <dbReference type="NCBI Taxonomy" id="69363"/>
    <lineage>
        <taxon>Bacteria</taxon>
        <taxon>Bacillati</taxon>
        <taxon>Actinomycetota</taxon>
        <taxon>Actinomycetes</taxon>
        <taxon>Micrococcales</taxon>
        <taxon>Microbacteriaceae</taxon>
        <taxon>Microbacterium</taxon>
    </lineage>
</organism>
<evidence type="ECO:0000256" key="1">
    <source>
        <dbReference type="SAM" id="MobiDB-lite"/>
    </source>
</evidence>
<dbReference type="RefSeq" id="WP_344713011.1">
    <property type="nucleotide sequence ID" value="NZ_BAAAWH010000001.1"/>
</dbReference>
<feature type="transmembrane region" description="Helical" evidence="2">
    <location>
        <begin position="120"/>
        <end position="137"/>
    </location>
</feature>
<feature type="region of interest" description="Disordered" evidence="1">
    <location>
        <begin position="206"/>
        <end position="235"/>
    </location>
</feature>
<keyword evidence="2" id="KW-1133">Transmembrane helix</keyword>
<keyword evidence="2" id="KW-0472">Membrane</keyword>
<keyword evidence="2" id="KW-0812">Transmembrane</keyword>